<evidence type="ECO:0000259" key="2">
    <source>
        <dbReference type="PROSITE" id="PS51900"/>
    </source>
</evidence>
<organism evidence="3">
    <name type="scientific">marine sediment metagenome</name>
    <dbReference type="NCBI Taxonomy" id="412755"/>
    <lineage>
        <taxon>unclassified sequences</taxon>
        <taxon>metagenomes</taxon>
        <taxon>ecological metagenomes</taxon>
    </lineage>
</organism>
<feature type="domain" description="Core-binding (CB)" evidence="2">
    <location>
        <begin position="1"/>
        <end position="85"/>
    </location>
</feature>
<sequence>MRKDVGTFLEYLADSKGCSQNTLAAYSNDLNQLMTFIETNKGDGAIDSNDELMKGYLFNLRDRRYSSATVARKIASAKSFFKFMVDVGKSKNNPTRGLLSPRVKRR</sequence>
<comment type="caution">
    <text evidence="3">The sequence shown here is derived from an EMBL/GenBank/DDBJ whole genome shotgun (WGS) entry which is preliminary data.</text>
</comment>
<keyword evidence="1" id="KW-0238">DNA-binding</keyword>
<feature type="non-terminal residue" evidence="3">
    <location>
        <position position="106"/>
    </location>
</feature>
<dbReference type="SUPFAM" id="SSF47823">
    <property type="entry name" value="lambda integrase-like, N-terminal domain"/>
    <property type="match status" value="1"/>
</dbReference>
<dbReference type="Gene3D" id="1.10.150.130">
    <property type="match status" value="1"/>
</dbReference>
<dbReference type="InterPro" id="IPR004107">
    <property type="entry name" value="Integrase_SAM-like_N"/>
</dbReference>
<protein>
    <recommendedName>
        <fullName evidence="2">Core-binding (CB) domain-containing protein</fullName>
    </recommendedName>
</protein>
<dbReference type="InterPro" id="IPR010998">
    <property type="entry name" value="Integrase_recombinase_N"/>
</dbReference>
<gene>
    <name evidence="3" type="ORF">S01H1_74805</name>
</gene>
<proteinExistence type="predicted"/>
<dbReference type="EMBL" id="BARS01050064">
    <property type="protein sequence ID" value="GAG44868.1"/>
    <property type="molecule type" value="Genomic_DNA"/>
</dbReference>
<dbReference type="Pfam" id="PF02899">
    <property type="entry name" value="Phage_int_SAM_1"/>
    <property type="match status" value="1"/>
</dbReference>
<dbReference type="InterPro" id="IPR044068">
    <property type="entry name" value="CB"/>
</dbReference>
<reference evidence="3" key="1">
    <citation type="journal article" date="2014" name="Front. Microbiol.">
        <title>High frequency of phylogenetically diverse reductive dehalogenase-homologous genes in deep subseafloor sedimentary metagenomes.</title>
        <authorList>
            <person name="Kawai M."/>
            <person name="Futagami T."/>
            <person name="Toyoda A."/>
            <person name="Takaki Y."/>
            <person name="Nishi S."/>
            <person name="Hori S."/>
            <person name="Arai W."/>
            <person name="Tsubouchi T."/>
            <person name="Morono Y."/>
            <person name="Uchiyama I."/>
            <person name="Ito T."/>
            <person name="Fujiyama A."/>
            <person name="Inagaki F."/>
            <person name="Takami H."/>
        </authorList>
    </citation>
    <scope>NUCLEOTIDE SEQUENCE</scope>
    <source>
        <strain evidence="3">Expedition CK06-06</strain>
    </source>
</reference>
<dbReference type="AlphaFoldDB" id="X0Y818"/>
<evidence type="ECO:0000256" key="1">
    <source>
        <dbReference type="ARBA" id="ARBA00023125"/>
    </source>
</evidence>
<evidence type="ECO:0000313" key="3">
    <source>
        <dbReference type="EMBL" id="GAG44868.1"/>
    </source>
</evidence>
<name>X0Y818_9ZZZZ</name>
<dbReference type="GO" id="GO:0015074">
    <property type="term" value="P:DNA integration"/>
    <property type="evidence" value="ECO:0007669"/>
    <property type="project" value="InterPro"/>
</dbReference>
<dbReference type="GO" id="GO:0003677">
    <property type="term" value="F:DNA binding"/>
    <property type="evidence" value="ECO:0007669"/>
    <property type="project" value="UniProtKB-KW"/>
</dbReference>
<accession>X0Y818</accession>
<dbReference type="PROSITE" id="PS51900">
    <property type="entry name" value="CB"/>
    <property type="match status" value="1"/>
</dbReference>